<dbReference type="GeneID" id="83200221"/>
<proteinExistence type="predicted"/>
<comment type="caution">
    <text evidence="2">The sequence shown here is derived from an EMBL/GenBank/DDBJ whole genome shotgun (WGS) entry which is preliminary data.</text>
</comment>
<feature type="signal peptide" evidence="1">
    <location>
        <begin position="1"/>
        <end position="22"/>
    </location>
</feature>
<reference evidence="2" key="2">
    <citation type="journal article" date="2023" name="IMA Fungus">
        <title>Comparative genomic study of the Penicillium genus elucidates a diverse pangenome and 15 lateral gene transfer events.</title>
        <authorList>
            <person name="Petersen C."/>
            <person name="Sorensen T."/>
            <person name="Nielsen M.R."/>
            <person name="Sondergaard T.E."/>
            <person name="Sorensen J.L."/>
            <person name="Fitzpatrick D.A."/>
            <person name="Frisvad J.C."/>
            <person name="Nielsen K.L."/>
        </authorList>
    </citation>
    <scope>NUCLEOTIDE SEQUENCE</scope>
    <source>
        <strain evidence="2">IBT 19713</strain>
    </source>
</reference>
<dbReference type="AlphaFoldDB" id="A0A9W9TRZ3"/>
<dbReference type="EMBL" id="JAPQKS010000003">
    <property type="protein sequence ID" value="KAJ5239002.1"/>
    <property type="molecule type" value="Genomic_DNA"/>
</dbReference>
<protein>
    <submittedName>
        <fullName evidence="2">Uncharacterized protein</fullName>
    </submittedName>
</protein>
<name>A0A9W9TRZ3_9EURO</name>
<dbReference type="Proteomes" id="UP001150941">
    <property type="component" value="Unassembled WGS sequence"/>
</dbReference>
<evidence type="ECO:0000256" key="1">
    <source>
        <dbReference type="SAM" id="SignalP"/>
    </source>
</evidence>
<sequence>MYAFAVLASLTLTLLNASPVSAVDGGFTLMDNTDGCDVIMTTACGCSATVNVASGSCESQTQFLSIYSVCEAGDSFFIGFDQESLYPVTYENADGSCVVGCDFESKNSGYYCSGQAD</sequence>
<evidence type="ECO:0000313" key="3">
    <source>
        <dbReference type="Proteomes" id="UP001150941"/>
    </source>
</evidence>
<organism evidence="2 3">
    <name type="scientific">Penicillium chermesinum</name>
    <dbReference type="NCBI Taxonomy" id="63820"/>
    <lineage>
        <taxon>Eukaryota</taxon>
        <taxon>Fungi</taxon>
        <taxon>Dikarya</taxon>
        <taxon>Ascomycota</taxon>
        <taxon>Pezizomycotina</taxon>
        <taxon>Eurotiomycetes</taxon>
        <taxon>Eurotiomycetidae</taxon>
        <taxon>Eurotiales</taxon>
        <taxon>Aspergillaceae</taxon>
        <taxon>Penicillium</taxon>
    </lineage>
</organism>
<evidence type="ECO:0000313" key="2">
    <source>
        <dbReference type="EMBL" id="KAJ5239002.1"/>
    </source>
</evidence>
<feature type="chain" id="PRO_5040839425" evidence="1">
    <location>
        <begin position="23"/>
        <end position="117"/>
    </location>
</feature>
<gene>
    <name evidence="2" type="ORF">N7468_003621</name>
</gene>
<keyword evidence="1" id="KW-0732">Signal</keyword>
<keyword evidence="3" id="KW-1185">Reference proteome</keyword>
<reference evidence="2" key="1">
    <citation type="submission" date="2022-11" db="EMBL/GenBank/DDBJ databases">
        <authorList>
            <person name="Petersen C."/>
        </authorList>
    </citation>
    <scope>NUCLEOTIDE SEQUENCE</scope>
    <source>
        <strain evidence="2">IBT 19713</strain>
    </source>
</reference>
<dbReference type="RefSeq" id="XP_058331921.1">
    <property type="nucleotide sequence ID" value="XM_058472918.1"/>
</dbReference>
<accession>A0A9W9TRZ3</accession>